<keyword evidence="1" id="KW-0812">Transmembrane</keyword>
<evidence type="ECO:0000256" key="1">
    <source>
        <dbReference type="SAM" id="Phobius"/>
    </source>
</evidence>
<feature type="signal peptide" evidence="2">
    <location>
        <begin position="1"/>
        <end position="22"/>
    </location>
</feature>
<dbReference type="HOGENOM" id="CLU_2248721_0_0_4"/>
<evidence type="ECO:0000256" key="2">
    <source>
        <dbReference type="SAM" id="SignalP"/>
    </source>
</evidence>
<accession>S6AAZ0</accession>
<evidence type="ECO:0000313" key="3">
    <source>
        <dbReference type="EMBL" id="BAN34163.1"/>
    </source>
</evidence>
<reference evidence="3 4" key="1">
    <citation type="journal article" date="2012" name="Appl. Environ. Microbiol.">
        <title>Draft genome sequence of a psychrotolerant sulfur-oxidizing bacterium, Sulfuricella denitrificans skB26, and proteomic insights into cold adaptation.</title>
        <authorList>
            <person name="Watanabe T."/>
            <person name="Kojima H."/>
            <person name="Fukui M."/>
        </authorList>
    </citation>
    <scope>NUCLEOTIDE SEQUENCE [LARGE SCALE GENOMIC DNA]</scope>
    <source>
        <strain evidence="4">skB26</strain>
    </source>
</reference>
<keyword evidence="1" id="KW-0472">Membrane</keyword>
<dbReference type="Proteomes" id="UP000015559">
    <property type="component" value="Chromosome"/>
</dbReference>
<feature type="chain" id="PRO_5004535747" description="DUF2946 domain-containing protein" evidence="2">
    <location>
        <begin position="23"/>
        <end position="104"/>
    </location>
</feature>
<organism evidence="3 4">
    <name type="scientific">Sulfuricella denitrificans (strain DSM 22764 / NBRC 105220 / skB26)</name>
    <dbReference type="NCBI Taxonomy" id="1163617"/>
    <lineage>
        <taxon>Bacteria</taxon>
        <taxon>Pseudomonadati</taxon>
        <taxon>Pseudomonadota</taxon>
        <taxon>Betaproteobacteria</taxon>
        <taxon>Nitrosomonadales</taxon>
        <taxon>Sulfuricellaceae</taxon>
        <taxon>Sulfuricella</taxon>
    </lineage>
</organism>
<sequence length="104" mass="10963">MNSRLLFSLWLALALLFAQQGAALHALSHFADGVPAQSQQEKHLPHSPACDKCIVYAGIGGAAASSPPVFAVPETTAILAAVFFLLFFSAPLRTYLSRAPPSLA</sequence>
<dbReference type="STRING" id="1163617.SCD_n00314"/>
<dbReference type="EMBL" id="AP013066">
    <property type="protein sequence ID" value="BAN34163.1"/>
    <property type="molecule type" value="Genomic_DNA"/>
</dbReference>
<dbReference type="RefSeq" id="WP_021035744.1">
    <property type="nucleotide sequence ID" value="NC_022357.1"/>
</dbReference>
<proteinExistence type="predicted"/>
<name>S6AAZ0_SULDS</name>
<keyword evidence="1" id="KW-1133">Transmembrane helix</keyword>
<evidence type="ECO:0008006" key="5">
    <source>
        <dbReference type="Google" id="ProtNLM"/>
    </source>
</evidence>
<protein>
    <recommendedName>
        <fullName evidence="5">DUF2946 domain-containing protein</fullName>
    </recommendedName>
</protein>
<dbReference type="AlphaFoldDB" id="S6AAZ0"/>
<gene>
    <name evidence="3" type="ORF">SCD_n00314</name>
</gene>
<dbReference type="KEGG" id="sdr:SCD_n00314"/>
<keyword evidence="2" id="KW-0732">Signal</keyword>
<keyword evidence="4" id="KW-1185">Reference proteome</keyword>
<evidence type="ECO:0000313" key="4">
    <source>
        <dbReference type="Proteomes" id="UP000015559"/>
    </source>
</evidence>
<feature type="transmembrane region" description="Helical" evidence="1">
    <location>
        <begin position="77"/>
        <end position="96"/>
    </location>
</feature>